<gene>
    <name evidence="2" type="ORF">PCOR1329_LOCUS70415</name>
</gene>
<comment type="caution">
    <text evidence="2">The sequence shown here is derived from an EMBL/GenBank/DDBJ whole genome shotgun (WGS) entry which is preliminary data.</text>
</comment>
<evidence type="ECO:0000313" key="2">
    <source>
        <dbReference type="EMBL" id="CAK0890111.1"/>
    </source>
</evidence>
<protein>
    <submittedName>
        <fullName evidence="2">Uncharacterized protein</fullName>
    </submittedName>
</protein>
<evidence type="ECO:0000256" key="1">
    <source>
        <dbReference type="SAM" id="MobiDB-lite"/>
    </source>
</evidence>
<evidence type="ECO:0000313" key="3">
    <source>
        <dbReference type="Proteomes" id="UP001189429"/>
    </source>
</evidence>
<accession>A0ABN9WTK1</accession>
<feature type="region of interest" description="Disordered" evidence="1">
    <location>
        <begin position="1"/>
        <end position="43"/>
    </location>
</feature>
<sequence length="104" mass="10919">DLGSESEDLADEPKLNGAWAPRPAPERGQAERQSDARGSWPHVSANLTEELAAEAAAAVEAALQQQGHLAPSAASEFEMAVAGMGFQGSKRAIHRPVFLCLARG</sequence>
<feature type="non-terminal residue" evidence="2">
    <location>
        <position position="104"/>
    </location>
</feature>
<feature type="compositionally biased region" description="Basic and acidic residues" evidence="1">
    <location>
        <begin position="24"/>
        <end position="35"/>
    </location>
</feature>
<reference evidence="2" key="1">
    <citation type="submission" date="2023-10" db="EMBL/GenBank/DDBJ databases">
        <authorList>
            <person name="Chen Y."/>
            <person name="Shah S."/>
            <person name="Dougan E. K."/>
            <person name="Thang M."/>
            <person name="Chan C."/>
        </authorList>
    </citation>
    <scope>NUCLEOTIDE SEQUENCE [LARGE SCALE GENOMIC DNA]</scope>
</reference>
<feature type="compositionally biased region" description="Acidic residues" evidence="1">
    <location>
        <begin position="1"/>
        <end position="10"/>
    </location>
</feature>
<dbReference type="EMBL" id="CAUYUJ010019298">
    <property type="protein sequence ID" value="CAK0890111.1"/>
    <property type="molecule type" value="Genomic_DNA"/>
</dbReference>
<organism evidence="2 3">
    <name type="scientific">Prorocentrum cordatum</name>
    <dbReference type="NCBI Taxonomy" id="2364126"/>
    <lineage>
        <taxon>Eukaryota</taxon>
        <taxon>Sar</taxon>
        <taxon>Alveolata</taxon>
        <taxon>Dinophyceae</taxon>
        <taxon>Prorocentrales</taxon>
        <taxon>Prorocentraceae</taxon>
        <taxon>Prorocentrum</taxon>
    </lineage>
</organism>
<dbReference type="Proteomes" id="UP001189429">
    <property type="component" value="Unassembled WGS sequence"/>
</dbReference>
<proteinExistence type="predicted"/>
<feature type="non-terminal residue" evidence="2">
    <location>
        <position position="1"/>
    </location>
</feature>
<keyword evidence="3" id="KW-1185">Reference proteome</keyword>
<name>A0ABN9WTK1_9DINO</name>